<dbReference type="Pfam" id="PF24681">
    <property type="entry name" value="Kelch_KLHDC2_KLHL20_DRC7"/>
    <property type="match status" value="1"/>
</dbReference>
<dbReference type="Proteomes" id="UP000663090">
    <property type="component" value="Chromosome"/>
</dbReference>
<reference evidence="3 4" key="1">
    <citation type="submission" date="2021-02" db="EMBL/GenBank/DDBJ databases">
        <title>De Novo genome assembly of isolated myxobacteria.</title>
        <authorList>
            <person name="Stevens D.C."/>
        </authorList>
    </citation>
    <scope>NUCLEOTIDE SEQUENCE [LARGE SCALE GENOMIC DNA]</scope>
    <source>
        <strain evidence="3 4">SCHIC003</strain>
    </source>
</reference>
<feature type="signal peptide" evidence="1">
    <location>
        <begin position="1"/>
        <end position="21"/>
    </location>
</feature>
<keyword evidence="1" id="KW-0732">Signal</keyword>
<evidence type="ECO:0000313" key="4">
    <source>
        <dbReference type="Proteomes" id="UP000663090"/>
    </source>
</evidence>
<protein>
    <submittedName>
        <fullName evidence="3">Ig-like domain-containing protein</fullName>
    </submittedName>
</protein>
<evidence type="ECO:0000259" key="2">
    <source>
        <dbReference type="SMART" id="SM00635"/>
    </source>
</evidence>
<dbReference type="InterPro" id="IPR008964">
    <property type="entry name" value="Invasin/intimin_cell_adhesion"/>
</dbReference>
<dbReference type="RefSeq" id="WP_206717393.1">
    <property type="nucleotide sequence ID" value="NZ_CP071091.1"/>
</dbReference>
<dbReference type="PROSITE" id="PS51257">
    <property type="entry name" value="PROKAR_LIPOPROTEIN"/>
    <property type="match status" value="1"/>
</dbReference>
<feature type="chain" id="PRO_5045187100" evidence="1">
    <location>
        <begin position="22"/>
        <end position="712"/>
    </location>
</feature>
<dbReference type="PANTHER" id="PTHR45632:SF26">
    <property type="entry name" value="BTB DOMAIN-CONTAINING PROTEIN"/>
    <property type="match status" value="1"/>
</dbReference>
<keyword evidence="4" id="KW-1185">Reference proteome</keyword>
<dbReference type="PANTHER" id="PTHR45632">
    <property type="entry name" value="LD33804P"/>
    <property type="match status" value="1"/>
</dbReference>
<evidence type="ECO:0000256" key="1">
    <source>
        <dbReference type="SAM" id="SignalP"/>
    </source>
</evidence>
<dbReference type="Gene3D" id="2.60.40.1080">
    <property type="match status" value="4"/>
</dbReference>
<name>A0ABX7NAA2_9BACT</name>
<dbReference type="SUPFAM" id="SSF117281">
    <property type="entry name" value="Kelch motif"/>
    <property type="match status" value="2"/>
</dbReference>
<dbReference type="Gene3D" id="2.120.10.80">
    <property type="entry name" value="Kelch-type beta propeller"/>
    <property type="match status" value="2"/>
</dbReference>
<feature type="domain" description="BIG2" evidence="2">
    <location>
        <begin position="211"/>
        <end position="293"/>
    </location>
</feature>
<feature type="domain" description="BIG2" evidence="2">
    <location>
        <begin position="300"/>
        <end position="382"/>
    </location>
</feature>
<dbReference type="InterPro" id="IPR037293">
    <property type="entry name" value="Gal_Oxidase_central_sf"/>
</dbReference>
<dbReference type="SMART" id="SM00635">
    <property type="entry name" value="BID_2"/>
    <property type="match status" value="4"/>
</dbReference>
<dbReference type="InterPro" id="IPR015915">
    <property type="entry name" value="Kelch-typ_b-propeller"/>
</dbReference>
<dbReference type="InterPro" id="IPR006652">
    <property type="entry name" value="Kelch_1"/>
</dbReference>
<feature type="domain" description="BIG2" evidence="2">
    <location>
        <begin position="28"/>
        <end position="117"/>
    </location>
</feature>
<dbReference type="SMART" id="SM00612">
    <property type="entry name" value="Kelch"/>
    <property type="match status" value="6"/>
</dbReference>
<dbReference type="SUPFAM" id="SSF49373">
    <property type="entry name" value="Invasin/intimin cell-adhesion fragments"/>
    <property type="match status" value="4"/>
</dbReference>
<accession>A0ABX7NAA2</accession>
<dbReference type="InterPro" id="IPR003343">
    <property type="entry name" value="Big_2"/>
</dbReference>
<dbReference type="EMBL" id="CP071091">
    <property type="protein sequence ID" value="QSQ15701.1"/>
    <property type="molecule type" value="Genomic_DNA"/>
</dbReference>
<feature type="domain" description="BIG2" evidence="2">
    <location>
        <begin position="122"/>
        <end position="204"/>
    </location>
</feature>
<dbReference type="Gene3D" id="2.130.10.80">
    <property type="entry name" value="Galactose oxidase/kelch, beta-propeller"/>
    <property type="match status" value="2"/>
</dbReference>
<evidence type="ECO:0000313" key="3">
    <source>
        <dbReference type="EMBL" id="QSQ15701.1"/>
    </source>
</evidence>
<sequence length="712" mass="71397">MKNRPLSLLVFCLALAVIGCSEDPPPPPVEKFSISLSLVETRIAVGVKTTAKAQRVYEDGRVVDLDASSAPQWTSSAPQVASVELLADGNARVTALKVGTTTISVSTAGLIGQANLEVTPARLLALRVSPASASVLVGATQQFTVQGSFGDGTTADVTSRAAWTTSDTAQASVSGTGLATGVAAGGTVTVTATLSGVRGTAQLSITAPPRVLTGVEVTPATASVVSGTTRQFTAQARYSDNFTEDVTGSATWRTSDGVIATVSGTGLATGVTTGGPVTLTATYSGFSGTARLTVTTPPPALTSILVTPATASVVVGATRQFSAQGKYADGSSEDVTARATWTSSDGTLATVSGTGLGTGVATGGPVTVTASLAGINGTAQLSVTGWTPAGSLSTTRDQHTATRLESGQVLVAGGRNGSAPLTSVELYNPTNNSWSSIKALSNGRFSHAAVLLPGGSVLVTGGVGAYVNAEMYDLESDTWFFAGIMNGGRSGHAMTVLSSGKVLVTGGTDGTNPLPTVEVYDPATNVWTNANSMGTARTNHTAVLLPSGKVLVSGGKSGATNLTSAEVYDPATGAWTAVAAMATGHGLHAVTLLTSGKVLVSGGHTLTDAASSELYDPATNKWTTTGAMGVGRGSHTATRLSSGKVLAAGGRGSSFTNTAELYDPATSTWSATAPMVSARSGHTATLLSNGRVLVVGGENGTRQLATAEMYVP</sequence>
<dbReference type="Pfam" id="PF01344">
    <property type="entry name" value="Kelch_1"/>
    <property type="match status" value="2"/>
</dbReference>
<dbReference type="Pfam" id="PF02368">
    <property type="entry name" value="Big_2"/>
    <property type="match status" value="3"/>
</dbReference>
<proteinExistence type="predicted"/>
<gene>
    <name evidence="3" type="ORF">JY572_06450</name>
</gene>
<organism evidence="3 4">
    <name type="scientific">Myxococcus landrumensis</name>
    <dbReference type="NCBI Taxonomy" id="2813577"/>
    <lineage>
        <taxon>Bacteria</taxon>
        <taxon>Pseudomonadati</taxon>
        <taxon>Myxococcota</taxon>
        <taxon>Myxococcia</taxon>
        <taxon>Myxococcales</taxon>
        <taxon>Cystobacterineae</taxon>
        <taxon>Myxococcaceae</taxon>
        <taxon>Myxococcus</taxon>
    </lineage>
</organism>